<gene>
    <name evidence="1" type="ORF">HLB44_09800</name>
</gene>
<evidence type="ECO:0000313" key="2">
    <source>
        <dbReference type="Proteomes" id="UP000737171"/>
    </source>
</evidence>
<dbReference type="Proteomes" id="UP000737171">
    <property type="component" value="Unassembled WGS sequence"/>
</dbReference>
<sequence>MNLTAEVMACVKRHPTLHRLALRAYSMKHPPPYRRENMEFEYDAWAGISSLQNRVGRQIGEDNAGPHPYRQITQNQYETCKFADSRRGLQMNVSSLRLIMPHAKDGYRLTTVLRDRYIAHRRLPSPRFNLVQAYLFSKFSVGLPAYLTRRRDRPVHEGELGPLETAFYMLATAPFMLVRQTMTRGDMTCLDPAPMSGQRLYELADASGVLISPRDCVCPASARLIGEFFDVMMNGGYDGDVDSVEVQRVLDLIGDWDRFYAYMQASSRIELLVKLGQALTASALLALHRGRIAEGSAVEPALQSVLGQALRRSYVTPSQWRDEASILHCIRKVLAALLREHGDVQTLQALPPIDAIASAVTSSAPTPVATAERIRRSTEVILNACRRDLLAVQQALGQPHRRSISEGEMLARIGGPDLAALIDRLRAMDCRVRRTRDAAVPLPC</sequence>
<dbReference type="EMBL" id="JABRWJ010000003">
    <property type="protein sequence ID" value="NRF67276.1"/>
    <property type="molecule type" value="Genomic_DNA"/>
</dbReference>
<proteinExistence type="predicted"/>
<name>A0ABX2EFA2_9BURK</name>
<keyword evidence="2" id="KW-1185">Reference proteome</keyword>
<evidence type="ECO:0000313" key="1">
    <source>
        <dbReference type="EMBL" id="NRF67276.1"/>
    </source>
</evidence>
<dbReference type="RefSeq" id="WP_173122402.1">
    <property type="nucleotide sequence ID" value="NZ_JABRWJ010000003.1"/>
</dbReference>
<organism evidence="1 2">
    <name type="scientific">Pseudaquabacterium terrae</name>
    <dbReference type="NCBI Taxonomy" id="2732868"/>
    <lineage>
        <taxon>Bacteria</taxon>
        <taxon>Pseudomonadati</taxon>
        <taxon>Pseudomonadota</taxon>
        <taxon>Betaproteobacteria</taxon>
        <taxon>Burkholderiales</taxon>
        <taxon>Sphaerotilaceae</taxon>
        <taxon>Pseudaquabacterium</taxon>
    </lineage>
</organism>
<protein>
    <submittedName>
        <fullName evidence="1">Uncharacterized protein</fullName>
    </submittedName>
</protein>
<reference evidence="1 2" key="1">
    <citation type="submission" date="2020-05" db="EMBL/GenBank/DDBJ databases">
        <title>Aquincola sp. isolate from soil.</title>
        <authorList>
            <person name="Han J."/>
            <person name="Kim D.-U."/>
        </authorList>
    </citation>
    <scope>NUCLEOTIDE SEQUENCE [LARGE SCALE GENOMIC DNA]</scope>
    <source>
        <strain evidence="1 2">S2</strain>
    </source>
</reference>
<accession>A0ABX2EFA2</accession>
<comment type="caution">
    <text evidence="1">The sequence shown here is derived from an EMBL/GenBank/DDBJ whole genome shotgun (WGS) entry which is preliminary data.</text>
</comment>